<accession>A0A8S1IN10</accession>
<organism evidence="2 3">
    <name type="scientific">Ostreobium quekettii</name>
    <dbReference type="NCBI Taxonomy" id="121088"/>
    <lineage>
        <taxon>Eukaryota</taxon>
        <taxon>Viridiplantae</taxon>
        <taxon>Chlorophyta</taxon>
        <taxon>core chlorophytes</taxon>
        <taxon>Ulvophyceae</taxon>
        <taxon>TCBD clade</taxon>
        <taxon>Bryopsidales</taxon>
        <taxon>Ostreobineae</taxon>
        <taxon>Ostreobiaceae</taxon>
        <taxon>Ostreobium</taxon>
    </lineage>
</organism>
<evidence type="ECO:0000313" key="2">
    <source>
        <dbReference type="EMBL" id="CAD7696287.1"/>
    </source>
</evidence>
<feature type="compositionally biased region" description="Basic and acidic residues" evidence="1">
    <location>
        <begin position="1"/>
        <end position="10"/>
    </location>
</feature>
<dbReference type="AlphaFoldDB" id="A0A8S1IN10"/>
<keyword evidence="3" id="KW-1185">Reference proteome</keyword>
<feature type="region of interest" description="Disordered" evidence="1">
    <location>
        <begin position="305"/>
        <end position="324"/>
    </location>
</feature>
<protein>
    <submittedName>
        <fullName evidence="2">Uncharacterized protein</fullName>
    </submittedName>
</protein>
<dbReference type="Proteomes" id="UP000708148">
    <property type="component" value="Unassembled WGS sequence"/>
</dbReference>
<feature type="region of interest" description="Disordered" evidence="1">
    <location>
        <begin position="1"/>
        <end position="27"/>
    </location>
</feature>
<reference evidence="2" key="1">
    <citation type="submission" date="2020-12" db="EMBL/GenBank/DDBJ databases">
        <authorList>
            <person name="Iha C."/>
        </authorList>
    </citation>
    <scope>NUCLEOTIDE SEQUENCE</scope>
</reference>
<proteinExistence type="predicted"/>
<sequence length="391" mass="41560">MTAVGEERSNGDVSLASVGPVRKPGGARDLATKLASVKRYISKIGSLGPDPALEGWPAEYSSDDEAEYLARGPIESDEGHSGRNFDETEYGAPVLDGLGQDRYLPPDSVEYDPQLTGQVWCSTECGNLPESDGADPPQVGDDGADDSRFADGSQDEEAQYLAQVATISSVQSDTGASGYSFCAEQYEVALSQFFDGSMAEDSPLTRRTAADDWIPGGQFTRASSAPTLELAQIAAEAEAEMDSTRPHSARPCGLDDASHLPPIVEGWEADDGLEGGGGCAARRGGLRSRTGRFIKKCGRTVFGGRTKERRRRHGVEGTEEADGSLTVSRVEHPITDASGKEVCSVMVRTFLPARASPAKTSRGLGARLRSMSCGHSRTRSGEQDDDPCETQ</sequence>
<name>A0A8S1IN10_9CHLO</name>
<feature type="compositionally biased region" description="Basic and acidic residues" evidence="1">
    <location>
        <begin position="77"/>
        <end position="86"/>
    </location>
</feature>
<evidence type="ECO:0000313" key="3">
    <source>
        <dbReference type="Proteomes" id="UP000708148"/>
    </source>
</evidence>
<feature type="region of interest" description="Disordered" evidence="1">
    <location>
        <begin position="356"/>
        <end position="391"/>
    </location>
</feature>
<comment type="caution">
    <text evidence="2">The sequence shown here is derived from an EMBL/GenBank/DDBJ whole genome shotgun (WGS) entry which is preliminary data.</text>
</comment>
<feature type="region of interest" description="Disordered" evidence="1">
    <location>
        <begin position="126"/>
        <end position="150"/>
    </location>
</feature>
<evidence type="ECO:0000256" key="1">
    <source>
        <dbReference type="SAM" id="MobiDB-lite"/>
    </source>
</evidence>
<feature type="region of interest" description="Disordered" evidence="1">
    <location>
        <begin position="69"/>
        <end position="108"/>
    </location>
</feature>
<dbReference type="EMBL" id="CAJHUC010000455">
    <property type="protein sequence ID" value="CAD7696287.1"/>
    <property type="molecule type" value="Genomic_DNA"/>
</dbReference>
<gene>
    <name evidence="2" type="ORF">OSTQU699_LOCUS1648</name>
</gene>